<comment type="caution">
    <text evidence="1">The sequence shown here is derived from an EMBL/GenBank/DDBJ whole genome shotgun (WGS) entry which is preliminary data.</text>
</comment>
<name>A0AAV8P1V4_ENSVE</name>
<gene>
    <name evidence="1" type="ORF">OPV22_032082</name>
</gene>
<dbReference type="AlphaFoldDB" id="A0AAV8P1V4"/>
<keyword evidence="2" id="KW-1185">Reference proteome</keyword>
<dbReference type="Proteomes" id="UP001222027">
    <property type="component" value="Unassembled WGS sequence"/>
</dbReference>
<protein>
    <submittedName>
        <fullName evidence="1">Uncharacterized protein</fullName>
    </submittedName>
</protein>
<organism evidence="1 2">
    <name type="scientific">Ensete ventricosum</name>
    <name type="common">Abyssinian banana</name>
    <name type="synonym">Musa ensete</name>
    <dbReference type="NCBI Taxonomy" id="4639"/>
    <lineage>
        <taxon>Eukaryota</taxon>
        <taxon>Viridiplantae</taxon>
        <taxon>Streptophyta</taxon>
        <taxon>Embryophyta</taxon>
        <taxon>Tracheophyta</taxon>
        <taxon>Spermatophyta</taxon>
        <taxon>Magnoliopsida</taxon>
        <taxon>Liliopsida</taxon>
        <taxon>Zingiberales</taxon>
        <taxon>Musaceae</taxon>
        <taxon>Ensete</taxon>
    </lineage>
</organism>
<proteinExistence type="predicted"/>
<dbReference type="EMBL" id="JAQQAF010000009">
    <property type="protein sequence ID" value="KAJ8459156.1"/>
    <property type="molecule type" value="Genomic_DNA"/>
</dbReference>
<sequence length="100" mass="10655">MGIGDGAGRGGIRWGWDGIVPAHKQNVTPSACDWAVTAPAVSTETDEIHRSVPHVATARLIHNALPPIRPPSLSLDGAGSRSNPVSPLIYHQFLYLSFYG</sequence>
<evidence type="ECO:0000313" key="1">
    <source>
        <dbReference type="EMBL" id="KAJ8459156.1"/>
    </source>
</evidence>
<reference evidence="1 2" key="1">
    <citation type="submission" date="2022-12" db="EMBL/GenBank/DDBJ databases">
        <title>Chromosome-scale assembly of the Ensete ventricosum genome.</title>
        <authorList>
            <person name="Dussert Y."/>
            <person name="Stocks J."/>
            <person name="Wendawek A."/>
            <person name="Woldeyes F."/>
            <person name="Nichols R.A."/>
            <person name="Borrell J.S."/>
        </authorList>
    </citation>
    <scope>NUCLEOTIDE SEQUENCE [LARGE SCALE GENOMIC DNA]</scope>
    <source>
        <strain evidence="2">cv. Maze</strain>
        <tissue evidence="1">Seeds</tissue>
    </source>
</reference>
<accession>A0AAV8P1V4</accession>
<evidence type="ECO:0000313" key="2">
    <source>
        <dbReference type="Proteomes" id="UP001222027"/>
    </source>
</evidence>